<keyword evidence="2" id="KW-0274">FAD</keyword>
<evidence type="ECO:0000313" key="6">
    <source>
        <dbReference type="EMBL" id="OCL12648.1"/>
    </source>
</evidence>
<dbReference type="EMBL" id="KV748849">
    <property type="protein sequence ID" value="OCL12648.1"/>
    <property type="molecule type" value="Genomic_DNA"/>
</dbReference>
<sequence length="400" mass="45527">MLSQQGIQVQVLEGEDKLDNQPRACHYSAPACFELARAKVLEKIKAEGFFPGSVCWRKKDGSRIVGLSNTDTPEDSPYRMVCLPLGRVIEIISEELLKQGTSELLMGHKVIGLGQTNSLAWVNVLTSSGDSQKLEADYIVGCDGANSQIRRSLFGDWEFPGWTWDKQIVASNVYYDFEKFGYEDANFIVHPKDWYMAAKITRDGMWRVTYGDVPDLTREQYLERLPMRFKEMLPGQPEPIDFKLVNIGPYKMHQRIAKSLRSRRFLLAGDAAHLCNPFGGLGLTGGIADVGGLYDSLVGIHRGQADDSILDKYSEVRRERYQNFVDPISTENFRRLWSEDPEKIIETDEFFMLARRMAIDKEFSQEFQLGAMALQHDFTQYYKVADGERNGIKEKTVTAK</sequence>
<feature type="domain" description="FAD-binding" evidence="5">
    <location>
        <begin position="1"/>
        <end position="326"/>
    </location>
</feature>
<evidence type="ECO:0000259" key="5">
    <source>
        <dbReference type="Pfam" id="PF01494"/>
    </source>
</evidence>
<organism evidence="6 7">
    <name type="scientific">Glonium stellatum</name>
    <dbReference type="NCBI Taxonomy" id="574774"/>
    <lineage>
        <taxon>Eukaryota</taxon>
        <taxon>Fungi</taxon>
        <taxon>Dikarya</taxon>
        <taxon>Ascomycota</taxon>
        <taxon>Pezizomycotina</taxon>
        <taxon>Dothideomycetes</taxon>
        <taxon>Pleosporomycetidae</taxon>
        <taxon>Gloniales</taxon>
        <taxon>Gloniaceae</taxon>
        <taxon>Glonium</taxon>
    </lineage>
</organism>
<dbReference type="InterPro" id="IPR036188">
    <property type="entry name" value="FAD/NAD-bd_sf"/>
</dbReference>
<dbReference type="SUPFAM" id="SSF51905">
    <property type="entry name" value="FAD/NAD(P)-binding domain"/>
    <property type="match status" value="1"/>
</dbReference>
<dbReference type="AlphaFoldDB" id="A0A8E2JX08"/>
<dbReference type="InterPro" id="IPR050631">
    <property type="entry name" value="PheA/TfdB_FAD_monoxygenase"/>
</dbReference>
<keyword evidence="3" id="KW-0560">Oxidoreductase</keyword>
<dbReference type="Gene3D" id="3.30.70.2450">
    <property type="match status" value="1"/>
</dbReference>
<dbReference type="GO" id="GO:0071949">
    <property type="term" value="F:FAD binding"/>
    <property type="evidence" value="ECO:0007669"/>
    <property type="project" value="InterPro"/>
</dbReference>
<name>A0A8E2JX08_9PEZI</name>
<reference evidence="6 7" key="1">
    <citation type="journal article" date="2016" name="Nat. Commun.">
        <title>Ectomycorrhizal ecology is imprinted in the genome of the dominant symbiotic fungus Cenococcum geophilum.</title>
        <authorList>
            <consortium name="DOE Joint Genome Institute"/>
            <person name="Peter M."/>
            <person name="Kohler A."/>
            <person name="Ohm R.A."/>
            <person name="Kuo A."/>
            <person name="Krutzmann J."/>
            <person name="Morin E."/>
            <person name="Arend M."/>
            <person name="Barry K.W."/>
            <person name="Binder M."/>
            <person name="Choi C."/>
            <person name="Clum A."/>
            <person name="Copeland A."/>
            <person name="Grisel N."/>
            <person name="Haridas S."/>
            <person name="Kipfer T."/>
            <person name="LaButti K."/>
            <person name="Lindquist E."/>
            <person name="Lipzen A."/>
            <person name="Maire R."/>
            <person name="Meier B."/>
            <person name="Mihaltcheva S."/>
            <person name="Molinier V."/>
            <person name="Murat C."/>
            <person name="Poggeler S."/>
            <person name="Quandt C.A."/>
            <person name="Sperisen C."/>
            <person name="Tritt A."/>
            <person name="Tisserant E."/>
            <person name="Crous P.W."/>
            <person name="Henrissat B."/>
            <person name="Nehls U."/>
            <person name="Egli S."/>
            <person name="Spatafora J.W."/>
            <person name="Grigoriev I.V."/>
            <person name="Martin F.M."/>
        </authorList>
    </citation>
    <scope>NUCLEOTIDE SEQUENCE [LARGE SCALE GENOMIC DNA]</scope>
    <source>
        <strain evidence="6 7">CBS 207.34</strain>
    </source>
</reference>
<evidence type="ECO:0000256" key="2">
    <source>
        <dbReference type="ARBA" id="ARBA00022827"/>
    </source>
</evidence>
<dbReference type="PANTHER" id="PTHR43476:SF4">
    <property type="entry name" value="BLR0106 PROTEIN"/>
    <property type="match status" value="1"/>
</dbReference>
<evidence type="ECO:0000256" key="1">
    <source>
        <dbReference type="ARBA" id="ARBA00022630"/>
    </source>
</evidence>
<evidence type="ECO:0000313" key="7">
    <source>
        <dbReference type="Proteomes" id="UP000250140"/>
    </source>
</evidence>
<dbReference type="PANTHER" id="PTHR43476">
    <property type="entry name" value="3-(3-HYDROXY-PHENYL)PROPIONATE/3-HYDROXYCINNAMIC ACID HYDROXYLASE"/>
    <property type="match status" value="1"/>
</dbReference>
<dbReference type="Gene3D" id="3.50.50.60">
    <property type="entry name" value="FAD/NAD(P)-binding domain"/>
    <property type="match status" value="1"/>
</dbReference>
<proteinExistence type="predicted"/>
<accession>A0A8E2JX08</accession>
<gene>
    <name evidence="6" type="ORF">AOQ84DRAFT_284791</name>
</gene>
<evidence type="ECO:0000256" key="3">
    <source>
        <dbReference type="ARBA" id="ARBA00023002"/>
    </source>
</evidence>
<dbReference type="OrthoDB" id="10016252at2759"/>
<protein>
    <submittedName>
        <fullName evidence="6">FAD/NAD(P)-binding domain-containing protein</fullName>
    </submittedName>
</protein>
<dbReference type="Proteomes" id="UP000250140">
    <property type="component" value="Unassembled WGS sequence"/>
</dbReference>
<keyword evidence="4" id="KW-0520">NAD</keyword>
<keyword evidence="7" id="KW-1185">Reference proteome</keyword>
<dbReference type="GO" id="GO:0016491">
    <property type="term" value="F:oxidoreductase activity"/>
    <property type="evidence" value="ECO:0007669"/>
    <property type="project" value="UniProtKB-KW"/>
</dbReference>
<dbReference type="Pfam" id="PF01494">
    <property type="entry name" value="FAD_binding_3"/>
    <property type="match status" value="1"/>
</dbReference>
<evidence type="ECO:0000256" key="4">
    <source>
        <dbReference type="ARBA" id="ARBA00023027"/>
    </source>
</evidence>
<keyword evidence="1" id="KW-0285">Flavoprotein</keyword>
<dbReference type="InterPro" id="IPR002938">
    <property type="entry name" value="FAD-bd"/>
</dbReference>